<name>A0A1G7HGT0_9FLAO</name>
<dbReference type="Gene3D" id="2.60.120.200">
    <property type="match status" value="1"/>
</dbReference>
<dbReference type="OrthoDB" id="9809583at2"/>
<dbReference type="EMBL" id="FNAO01000009">
    <property type="protein sequence ID" value="SDE99700.1"/>
    <property type="molecule type" value="Genomic_DNA"/>
</dbReference>
<dbReference type="SUPFAM" id="SSF49899">
    <property type="entry name" value="Concanavalin A-like lectins/glucanases"/>
    <property type="match status" value="1"/>
</dbReference>
<organism evidence="1 2">
    <name type="scientific">Pricia antarctica</name>
    <dbReference type="NCBI Taxonomy" id="641691"/>
    <lineage>
        <taxon>Bacteria</taxon>
        <taxon>Pseudomonadati</taxon>
        <taxon>Bacteroidota</taxon>
        <taxon>Flavobacteriia</taxon>
        <taxon>Flavobacteriales</taxon>
        <taxon>Flavobacteriaceae</taxon>
        <taxon>Pricia</taxon>
    </lineage>
</organism>
<gene>
    <name evidence="1" type="ORF">SAMN05421636_109169</name>
</gene>
<accession>A0A1G7HGT0</accession>
<evidence type="ECO:0000313" key="1">
    <source>
        <dbReference type="EMBL" id="SDE99700.1"/>
    </source>
</evidence>
<sequence length="60" mass="6921">MTVDDNVVVDLPNTQDNPFDNPHYLLLNIAMGGNLGGDVPPDFTFDTFEIDYVRIYQYYF</sequence>
<evidence type="ECO:0008006" key="3">
    <source>
        <dbReference type="Google" id="ProtNLM"/>
    </source>
</evidence>
<dbReference type="GO" id="GO:0005975">
    <property type="term" value="P:carbohydrate metabolic process"/>
    <property type="evidence" value="ECO:0007669"/>
    <property type="project" value="UniProtKB-ARBA"/>
</dbReference>
<evidence type="ECO:0000313" key="2">
    <source>
        <dbReference type="Proteomes" id="UP000199109"/>
    </source>
</evidence>
<keyword evidence="2" id="KW-1185">Reference proteome</keyword>
<dbReference type="GO" id="GO:0004553">
    <property type="term" value="F:hydrolase activity, hydrolyzing O-glycosyl compounds"/>
    <property type="evidence" value="ECO:0007669"/>
    <property type="project" value="UniProtKB-ARBA"/>
</dbReference>
<protein>
    <recommendedName>
        <fullName evidence="3">Glycosyl hydrolases family 16</fullName>
    </recommendedName>
</protein>
<dbReference type="AlphaFoldDB" id="A0A1G7HGT0"/>
<dbReference type="InterPro" id="IPR013320">
    <property type="entry name" value="ConA-like_dom_sf"/>
</dbReference>
<dbReference type="Proteomes" id="UP000199109">
    <property type="component" value="Unassembled WGS sequence"/>
</dbReference>
<reference evidence="1 2" key="1">
    <citation type="submission" date="2016-10" db="EMBL/GenBank/DDBJ databases">
        <authorList>
            <person name="de Groot N.N."/>
        </authorList>
    </citation>
    <scope>NUCLEOTIDE SEQUENCE [LARGE SCALE GENOMIC DNA]</scope>
    <source>
        <strain evidence="1 2">DSM 23421</strain>
    </source>
</reference>
<proteinExistence type="predicted"/>
<dbReference type="STRING" id="641691.SAMN05421636_109169"/>
<dbReference type="RefSeq" id="WP_091872902.1">
    <property type="nucleotide sequence ID" value="NZ_FNAO01000009.1"/>
</dbReference>